<proteinExistence type="predicted"/>
<dbReference type="AlphaFoldDB" id="W9QNR9"/>
<dbReference type="Proteomes" id="UP000030645">
    <property type="component" value="Unassembled WGS sequence"/>
</dbReference>
<gene>
    <name evidence="1" type="ORF">L484_026490</name>
</gene>
<accession>W9QNR9</accession>
<sequence>MIPSPNQSINNILPRQQNIFLRAHSSCRIAAHLDSAFRIRWGQSRCREGEAQTRTGPDLMAAVGSVPSAPPVLGLEPAFGGRSLGGSVGDAYRAQVTQRLYWIVGDIIGGVRGAKWADFRKLVTLNKEGMANKNNKETSSSILVLFAWCFFGSAADDNVKRRNASSSTGPEADMVAAAKHFSSKVRLI</sequence>
<evidence type="ECO:0000313" key="2">
    <source>
        <dbReference type="Proteomes" id="UP000030645"/>
    </source>
</evidence>
<evidence type="ECO:0000313" key="1">
    <source>
        <dbReference type="EMBL" id="EXB44905.1"/>
    </source>
</evidence>
<dbReference type="EMBL" id="KE343883">
    <property type="protein sequence ID" value="EXB44905.1"/>
    <property type="molecule type" value="Genomic_DNA"/>
</dbReference>
<name>W9QNR9_9ROSA</name>
<protein>
    <submittedName>
        <fullName evidence="1">Uncharacterized protein</fullName>
    </submittedName>
</protein>
<organism evidence="1 2">
    <name type="scientific">Morus notabilis</name>
    <dbReference type="NCBI Taxonomy" id="981085"/>
    <lineage>
        <taxon>Eukaryota</taxon>
        <taxon>Viridiplantae</taxon>
        <taxon>Streptophyta</taxon>
        <taxon>Embryophyta</taxon>
        <taxon>Tracheophyta</taxon>
        <taxon>Spermatophyta</taxon>
        <taxon>Magnoliopsida</taxon>
        <taxon>eudicotyledons</taxon>
        <taxon>Gunneridae</taxon>
        <taxon>Pentapetalae</taxon>
        <taxon>rosids</taxon>
        <taxon>fabids</taxon>
        <taxon>Rosales</taxon>
        <taxon>Moraceae</taxon>
        <taxon>Moreae</taxon>
        <taxon>Morus</taxon>
    </lineage>
</organism>
<reference evidence="2" key="1">
    <citation type="submission" date="2013-01" db="EMBL/GenBank/DDBJ databases">
        <title>Draft Genome Sequence of a Mulberry Tree, Morus notabilis C.K. Schneid.</title>
        <authorList>
            <person name="He N."/>
            <person name="Zhao S."/>
        </authorList>
    </citation>
    <scope>NUCLEOTIDE SEQUENCE</scope>
</reference>
<keyword evidence="2" id="KW-1185">Reference proteome</keyword>